<accession>A0ACB8X4J1</accession>
<dbReference type="EMBL" id="CM041533">
    <property type="protein sequence ID" value="KAI3374972.1"/>
    <property type="molecule type" value="Genomic_DNA"/>
</dbReference>
<feature type="non-terminal residue" evidence="1">
    <location>
        <position position="582"/>
    </location>
</feature>
<gene>
    <name evidence="1" type="ORF">L3Q82_021497</name>
</gene>
<evidence type="ECO:0000313" key="1">
    <source>
        <dbReference type="EMBL" id="KAI3374972.1"/>
    </source>
</evidence>
<sequence length="582" mass="65219">MAPQLLFSVPLQGKRRRLTFWEPLTERTQKCEYCGEKAQPSLDLTWIKGPETLPLFCCARWRQLWLMLVKQRCLVRGRRDPRPSTPTSPGDKPAAEMEELLCQGREMEDLNKFIMDLPSGLGEESDLRIDEDFSVQLPVAETSAPTSKVLCFRLSCAPGTQCWTLCPVSATEKHLKREEVEEQVSVPFCDHRALQFGMCHHQAEFLSSVHHNGCSHPYRHGNSYPSGLLALIVVVTEENGRVCIVYDDGDGDASSQTIRAVFQSDGRATCYHSNGNIWLTLDRSGGQCLDEVGARVRRWSWSNLSHTSTPLHPVFLSLNKAVGIRVLGREQVFVSFLARGQQAKFSVGTCCTQGDCKTDRTTSGASVIKEELFVLAGRIRIHLAIQHLHQYLTTPSYPRLPMTTQAPRLSIVAQRLMEPLTEYTQKCEYCGEKAEKYLEEEQVSVPFCDHRALQFGLLALIVVVTEENGRVCIVYMMTAMDDASSQTIRAVFQSDGRTCYHSNGNIWLTLDRSGGQCLDEVGARVRRWSWSNLSHTSHPPAPCLPVPQQSRWDPGPGEGASVRLLPGERPTGKVQRGHLLHS</sequence>
<protein>
    <submittedName>
        <fullName evidence="1">Uncharacterized protein</fullName>
    </submittedName>
</protein>
<proteinExistence type="predicted"/>
<evidence type="ECO:0000313" key="2">
    <source>
        <dbReference type="Proteomes" id="UP000831701"/>
    </source>
</evidence>
<dbReference type="Proteomes" id="UP000831701">
    <property type="component" value="Chromosome 3"/>
</dbReference>
<keyword evidence="2" id="KW-1185">Reference proteome</keyword>
<comment type="caution">
    <text evidence="1">The sequence shown here is derived from an EMBL/GenBank/DDBJ whole genome shotgun (WGS) entry which is preliminary data.</text>
</comment>
<reference evidence="1" key="1">
    <citation type="submission" date="2022-04" db="EMBL/GenBank/DDBJ databases">
        <title>Jade perch genome.</title>
        <authorList>
            <person name="Chao B."/>
        </authorList>
    </citation>
    <scope>NUCLEOTIDE SEQUENCE</scope>
    <source>
        <strain evidence="1">CB-2022</strain>
    </source>
</reference>
<name>A0ACB8X4J1_9TELE</name>
<organism evidence="1 2">
    <name type="scientific">Scortum barcoo</name>
    <name type="common">barcoo grunter</name>
    <dbReference type="NCBI Taxonomy" id="214431"/>
    <lineage>
        <taxon>Eukaryota</taxon>
        <taxon>Metazoa</taxon>
        <taxon>Chordata</taxon>
        <taxon>Craniata</taxon>
        <taxon>Vertebrata</taxon>
        <taxon>Euteleostomi</taxon>
        <taxon>Actinopterygii</taxon>
        <taxon>Neopterygii</taxon>
        <taxon>Teleostei</taxon>
        <taxon>Neoteleostei</taxon>
        <taxon>Acanthomorphata</taxon>
        <taxon>Eupercaria</taxon>
        <taxon>Centrarchiformes</taxon>
        <taxon>Terapontoidei</taxon>
        <taxon>Terapontidae</taxon>
        <taxon>Scortum</taxon>
    </lineage>
</organism>